<feature type="region of interest" description="Disordered" evidence="1">
    <location>
        <begin position="1795"/>
        <end position="1840"/>
    </location>
</feature>
<evidence type="ECO:0000256" key="1">
    <source>
        <dbReference type="SAM" id="MobiDB-lite"/>
    </source>
</evidence>
<name>A0AAV2T8V3_CALDB</name>
<sequence>MFLLYPAIVFAEALLLHASANDLIDFSFHPTGSAFFSGQEFGEHGKETTFFTTSSNVDRYRVGIDLGNLHDEFTFTGNTKLDDNPLHISVHMFNEEVDEQSKTLHFICHAVVNAKEYLRYKQQRGSFSSVCCVLSANTSFSHELASCTINTESYHETLICHSQLRLPSALWKQKNASPVLLSYAVFPSQTTENKISEYRERCHVSTHEIFRPLPSVSVARSVPDAIREIGRSLLIQIPLRELKTNEEFVVPIRLKRGDEVSDFTLRCEIPANSFVEFVRIIWPGGLNTIRSGEAEFSPSQQASDSGSQRTRPDQGIQNVWDIFHRNINGPKRNVTEIVARFREDLARTVHTVKHSSATEVYKLLFRVNRPPPESPGRVAPRIFWSLVSLSRRNSPDRTVSGSPIVTRLNIESSELKHIAMVIKTSALVNLAVLTGQPVTYPVWVYGLRHDSQLIEVTDRATCHTGDDAVIHFANDACSRLGFSGAELDGSPGLPLVAKLDGRSATTTLLIWFPKPPAIKLSVGGSVLGSEPIVADSRILLKRIATEVANVHSNFAKSRDWPTNKPNQTEENPFYQYLRVRVLARFILAGSVLYDKDVLGGRIDQYVDVTDFTAHRLRLEYTHRDVNIPLSSFFTSAKSNASDLSNIPGAAKTPVRLMFIDRDDCQQYPSSTSALYESKSKFPGRSIAPSAKIEPYVRVWVVGQNPGHVHIRLSPIDPTLVRSSIPPGLAKQLKDQKSEHSVNNSTSEDDGSQWSSAVQEQPSLDVQVTDETCVWPIGLSAQLATDFVALLSQNVDPTDTSTGSEAHNSREFLASKNGPYPNDNQMPLYSGLYAIELELRGGRISHSGSINRNPGQKRQARISRPLLKQLTLSPFLFHNHSEYKNRSVASREDLAILVVWIHMSDGSTLLWNRMVEIYGSIQSMPFKLSIENLRPDLFRIEYPGENGGSSRNKRQANYADDSWQTWSSSKPGLGHAVHVVSPDNFQQDDEHPGRKPVASKWRGPTVHFLRDGISFSGDVLEVGLLSAKDEVLVPRARVYADIVTPKTTQGDSLTQNEFAYKDVDEPNQDASQKPGLNINNPYRGYKQEFGYEPPLPPGSPKDYSQSHSNHKPFQTSYREHSPIRSGTGDLSNGFVPLKDAPGFRSLRTSSGPPAQVKLSKGEESVSSHSKSVYPNALNEASLSDQTGEGKQAVLADGNGDTHDSTPDRDNSHGSRPALEMSMYILLGLFALVGLVFAVNCGAVVARYRWERIGRSRNRTQPDNSNALQTVSSAHRLTGSNNPGSDNELKETELQPLEEEDKPVSKDSPENVSNTKKYGKFLLPGRSKTKPLLHRDTNWVWIGGSKSSNAGQDPSSLTVSSPCSRSQNSPLLTSSGGALSGTAKDLRGSNAISRSQSCGNKRPGTVAVLSVGEADMLLMHSPYHEGSWQDTMGSNDQNYSPISPRCLRQSVAGASEQQTLEYSDPWSVYDGGRSDHMESRTFGRSARRHTTSGLTQRNYQGQECSIRIISNPMSRPTGDSHSHTDQMVRLPENTEPPSTNTPWQYDASNNICGSLSASVRRKQQNHEPVDWDSRCHKFISDDIPDSDWSHLQPRLRSSAHPPPKQPPPPIPVGHLNERNASNYGEWLMYRSWVRPRTGGARPPCEGGTSSGQKVKHNSTLCRGHPYTSSGGGVEHYPASPASPWQVRTPVRLPVALDPSFPRAIPQLPKEVVKIDAESQRVKKLSQLKEDNGKDAKLPDYTRQTSAPYPPVRTTSRTVNYHTIETHRTHRKQNLEINPRPLSLPQGLQATNELYSAANKSADSDSDLSRNPLDPYTRETEPLDLPCEASQLREPDPSPSEESLWWYHPLRRHRKRHPAGSSNPPDPIVEQTQSETLPEQFLQNAVGSRENLEYACPASCECDANDVLEQQHFVRTNGRRVGGQPPFGPPENKIQTDPTNPSTLTSASDLTWERELLSLSHDRLVAYFAGMKESNA</sequence>
<feature type="compositionally biased region" description="Polar residues" evidence="1">
    <location>
        <begin position="1489"/>
        <end position="1501"/>
    </location>
</feature>
<feature type="compositionally biased region" description="Polar residues" evidence="1">
    <location>
        <begin position="1101"/>
        <end position="1115"/>
    </location>
</feature>
<feature type="signal peptide" evidence="2">
    <location>
        <begin position="1"/>
        <end position="20"/>
    </location>
</feature>
<proteinExistence type="predicted"/>
<feature type="region of interest" description="Disordered" evidence="1">
    <location>
        <begin position="1475"/>
        <end position="1545"/>
    </location>
</feature>
<dbReference type="InterPro" id="IPR031437">
    <property type="entry name" value="Ig_TMEM132_4th"/>
</dbReference>
<keyword evidence="2" id="KW-0732">Signal</keyword>
<dbReference type="Pfam" id="PF16070">
    <property type="entry name" value="Ig_TMEM132_4th"/>
    <property type="match status" value="1"/>
</dbReference>
<feature type="domain" description="Transmembrane protein family 132 fourth" evidence="3">
    <location>
        <begin position="418"/>
        <end position="514"/>
    </location>
</feature>
<feature type="compositionally biased region" description="Pro residues" evidence="1">
    <location>
        <begin position="1598"/>
        <end position="1609"/>
    </location>
</feature>
<evidence type="ECO:0000259" key="3">
    <source>
        <dbReference type="Pfam" id="PF16070"/>
    </source>
</evidence>
<feature type="compositionally biased region" description="Polar residues" evidence="1">
    <location>
        <begin position="1257"/>
        <end position="1283"/>
    </location>
</feature>
<feature type="compositionally biased region" description="Polar residues" evidence="1">
    <location>
        <begin position="1388"/>
        <end position="1397"/>
    </location>
</feature>
<feature type="region of interest" description="Disordered" evidence="1">
    <location>
        <begin position="1585"/>
        <end position="1615"/>
    </location>
</feature>
<feature type="region of interest" description="Disordered" evidence="1">
    <location>
        <begin position="729"/>
        <end position="759"/>
    </location>
</feature>
<accession>A0AAV2T8V3</accession>
<feature type="compositionally biased region" description="Polar residues" evidence="1">
    <location>
        <begin position="1343"/>
        <end position="1375"/>
    </location>
</feature>
<evidence type="ECO:0000256" key="2">
    <source>
        <dbReference type="SAM" id="SignalP"/>
    </source>
</evidence>
<feature type="compositionally biased region" description="Polar residues" evidence="1">
    <location>
        <begin position="1165"/>
        <end position="1187"/>
    </location>
</feature>
<evidence type="ECO:0000313" key="4">
    <source>
        <dbReference type="EMBL" id="CAL5132566.1"/>
    </source>
</evidence>
<dbReference type="Proteomes" id="UP001497525">
    <property type="component" value="Unassembled WGS sequence"/>
</dbReference>
<feature type="region of interest" description="Disordered" evidence="1">
    <location>
        <begin position="943"/>
        <end position="963"/>
    </location>
</feature>
<organism evidence="4 5">
    <name type="scientific">Calicophoron daubneyi</name>
    <name type="common">Rumen fluke</name>
    <name type="synonym">Paramphistomum daubneyi</name>
    <dbReference type="NCBI Taxonomy" id="300641"/>
    <lineage>
        <taxon>Eukaryota</taxon>
        <taxon>Metazoa</taxon>
        <taxon>Spiralia</taxon>
        <taxon>Lophotrochozoa</taxon>
        <taxon>Platyhelminthes</taxon>
        <taxon>Trematoda</taxon>
        <taxon>Digenea</taxon>
        <taxon>Plagiorchiida</taxon>
        <taxon>Pronocephalata</taxon>
        <taxon>Paramphistomoidea</taxon>
        <taxon>Paramphistomidae</taxon>
        <taxon>Calicophoron</taxon>
    </lineage>
</organism>
<feature type="region of interest" description="Disordered" evidence="1">
    <location>
        <begin position="1915"/>
        <end position="1942"/>
    </location>
</feature>
<feature type="region of interest" description="Disordered" evidence="1">
    <location>
        <begin position="1255"/>
        <end position="1327"/>
    </location>
</feature>
<evidence type="ECO:0000313" key="5">
    <source>
        <dbReference type="Proteomes" id="UP001497525"/>
    </source>
</evidence>
<dbReference type="EMBL" id="CAXLJL010000129">
    <property type="protein sequence ID" value="CAL5132566.1"/>
    <property type="molecule type" value="Genomic_DNA"/>
</dbReference>
<dbReference type="PANTHER" id="PTHR13388:SF11">
    <property type="entry name" value="DETONATOR, ISOFORM E"/>
    <property type="match status" value="1"/>
</dbReference>
<feature type="region of interest" description="Disordered" evidence="1">
    <location>
        <begin position="1723"/>
        <end position="1751"/>
    </location>
</feature>
<dbReference type="PANTHER" id="PTHR13388">
    <property type="entry name" value="DETONATOR, ISOFORM E"/>
    <property type="match status" value="1"/>
</dbReference>
<gene>
    <name evidence="4" type="ORF">CDAUBV1_LOCUS5408</name>
</gene>
<feature type="compositionally biased region" description="Basic and acidic residues" evidence="1">
    <location>
        <begin position="1723"/>
        <end position="1737"/>
    </location>
</feature>
<feature type="compositionally biased region" description="Polar residues" evidence="1">
    <location>
        <begin position="740"/>
        <end position="759"/>
    </location>
</feature>
<feature type="compositionally biased region" description="Polar residues" evidence="1">
    <location>
        <begin position="1930"/>
        <end position="1942"/>
    </location>
</feature>
<reference evidence="4" key="1">
    <citation type="submission" date="2024-06" db="EMBL/GenBank/DDBJ databases">
        <authorList>
            <person name="Liu X."/>
            <person name="Lenzi L."/>
            <person name="Haldenby T S."/>
            <person name="Uol C."/>
        </authorList>
    </citation>
    <scope>NUCLEOTIDE SEQUENCE</scope>
</reference>
<feature type="region of interest" description="Disordered" evidence="1">
    <location>
        <begin position="1343"/>
        <end position="1400"/>
    </location>
</feature>
<feature type="chain" id="PRO_5043729986" description="Transmembrane protein family 132 fourth domain-containing protein" evidence="2">
    <location>
        <begin position="21"/>
        <end position="1973"/>
    </location>
</feature>
<feature type="region of interest" description="Disordered" evidence="1">
    <location>
        <begin position="1063"/>
        <end position="1213"/>
    </location>
</feature>
<feature type="compositionally biased region" description="Low complexity" evidence="1">
    <location>
        <begin position="1529"/>
        <end position="1540"/>
    </location>
</feature>
<protein>
    <recommendedName>
        <fullName evidence="3">Transmembrane protein family 132 fourth domain-containing protein</fullName>
    </recommendedName>
</protein>
<feature type="compositionally biased region" description="Polar residues" evidence="1">
    <location>
        <begin position="1739"/>
        <end position="1751"/>
    </location>
</feature>
<dbReference type="InterPro" id="IPR026307">
    <property type="entry name" value="TMEM132"/>
</dbReference>
<comment type="caution">
    <text evidence="4">The sequence shown here is derived from an EMBL/GenBank/DDBJ whole genome shotgun (WGS) entry which is preliminary data.</text>
</comment>
<feature type="compositionally biased region" description="Basic and acidic residues" evidence="1">
    <location>
        <begin position="1198"/>
        <end position="1211"/>
    </location>
</feature>